<feature type="non-terminal residue" evidence="2">
    <location>
        <position position="1"/>
    </location>
</feature>
<dbReference type="InterPro" id="IPR032675">
    <property type="entry name" value="LRR_dom_sf"/>
</dbReference>
<evidence type="ECO:0000313" key="2">
    <source>
        <dbReference type="EMBL" id="ETO15782.1"/>
    </source>
</evidence>
<dbReference type="Proteomes" id="UP000023152">
    <property type="component" value="Unassembled WGS sequence"/>
</dbReference>
<name>X6MQQ8_RETFI</name>
<keyword evidence="3" id="KW-1185">Reference proteome</keyword>
<proteinExistence type="predicted"/>
<dbReference type="SUPFAM" id="SSF52047">
    <property type="entry name" value="RNI-like"/>
    <property type="match status" value="1"/>
</dbReference>
<sequence length="273" mass="31378">VCSSWKSAVIRFYGNTKLLDLSEFYGVIGSPQFDEKNFFGVFLPRFHAVSELSLRYCTHLKASHLDRVHSLYFYLFILVALAPDSDEKKKDKSRRTPRKLKKDNREKPNKNLTSINLYFCSRLGSNALWKIQIRAPNLQELNIGRCHAITANKDINGLKALVKLPLRKLTIVCFVAKKKKKTTITMFKLFIVLQSLDPSIDKEKAMEVVSLLIHEDSFRELKELDLSHGCEVLGELDLSDLHDERNIKVIKPKNIPRQERSSTDANTDDDVED</sequence>
<feature type="region of interest" description="Disordered" evidence="1">
    <location>
        <begin position="88"/>
        <end position="108"/>
    </location>
</feature>
<evidence type="ECO:0000313" key="3">
    <source>
        <dbReference type="Proteomes" id="UP000023152"/>
    </source>
</evidence>
<dbReference type="InterPro" id="IPR006553">
    <property type="entry name" value="Leu-rich_rpt_Cys-con_subtyp"/>
</dbReference>
<dbReference type="EMBL" id="ASPP01018799">
    <property type="protein sequence ID" value="ETO15782.1"/>
    <property type="molecule type" value="Genomic_DNA"/>
</dbReference>
<dbReference type="Gene3D" id="3.80.10.10">
    <property type="entry name" value="Ribonuclease Inhibitor"/>
    <property type="match status" value="1"/>
</dbReference>
<feature type="region of interest" description="Disordered" evidence="1">
    <location>
        <begin position="252"/>
        <end position="273"/>
    </location>
</feature>
<feature type="compositionally biased region" description="Basic residues" evidence="1">
    <location>
        <begin position="91"/>
        <end position="102"/>
    </location>
</feature>
<protein>
    <submittedName>
        <fullName evidence="2">Uncharacterized protein</fullName>
    </submittedName>
</protein>
<dbReference type="AlphaFoldDB" id="X6MQQ8"/>
<organism evidence="2 3">
    <name type="scientific">Reticulomyxa filosa</name>
    <dbReference type="NCBI Taxonomy" id="46433"/>
    <lineage>
        <taxon>Eukaryota</taxon>
        <taxon>Sar</taxon>
        <taxon>Rhizaria</taxon>
        <taxon>Retaria</taxon>
        <taxon>Foraminifera</taxon>
        <taxon>Monothalamids</taxon>
        <taxon>Reticulomyxidae</taxon>
        <taxon>Reticulomyxa</taxon>
    </lineage>
</organism>
<reference evidence="2 3" key="1">
    <citation type="journal article" date="2013" name="Curr. Biol.">
        <title>The Genome of the Foraminiferan Reticulomyxa filosa.</title>
        <authorList>
            <person name="Glockner G."/>
            <person name="Hulsmann N."/>
            <person name="Schleicher M."/>
            <person name="Noegel A.A."/>
            <person name="Eichinger L."/>
            <person name="Gallinger C."/>
            <person name="Pawlowski J."/>
            <person name="Sierra R."/>
            <person name="Euteneuer U."/>
            <person name="Pillet L."/>
            <person name="Moustafa A."/>
            <person name="Platzer M."/>
            <person name="Groth M."/>
            <person name="Szafranski K."/>
            <person name="Schliwa M."/>
        </authorList>
    </citation>
    <scope>NUCLEOTIDE SEQUENCE [LARGE SCALE GENOMIC DNA]</scope>
</reference>
<evidence type="ECO:0000256" key="1">
    <source>
        <dbReference type="SAM" id="MobiDB-lite"/>
    </source>
</evidence>
<comment type="caution">
    <text evidence="2">The sequence shown here is derived from an EMBL/GenBank/DDBJ whole genome shotgun (WGS) entry which is preliminary data.</text>
</comment>
<gene>
    <name evidence="2" type="ORF">RFI_21585</name>
</gene>
<accession>X6MQQ8</accession>
<dbReference type="SMART" id="SM00367">
    <property type="entry name" value="LRR_CC"/>
    <property type="match status" value="2"/>
</dbReference>